<dbReference type="Gene3D" id="3.90.1530.30">
    <property type="match status" value="1"/>
</dbReference>
<dbReference type="SUPFAM" id="SSF109709">
    <property type="entry name" value="KorB DNA-binding domain-like"/>
    <property type="match status" value="1"/>
</dbReference>
<dbReference type="PANTHER" id="PTHR33375">
    <property type="entry name" value="CHROMOSOME-PARTITIONING PROTEIN PARB-RELATED"/>
    <property type="match status" value="1"/>
</dbReference>
<dbReference type="Pfam" id="PF02195">
    <property type="entry name" value="ParB_N"/>
    <property type="match status" value="1"/>
</dbReference>
<reference evidence="2 3" key="1">
    <citation type="journal article" date="2015" name="Int. J. Syst. Evol. Microbiol.">
        <title>Nitrosospira lacus sp. nov., a psychrotolerant, ammonia-oxidizing bacterium from sandy lake sediment.</title>
        <authorList>
            <person name="Urakawa H."/>
            <person name="Garcia J.C."/>
            <person name="Nielsen J.L."/>
            <person name="Le V.Q."/>
            <person name="Kozlowski J.A."/>
            <person name="Stein L.Y."/>
            <person name="Lim C.K."/>
            <person name="Pommerening-Roser A."/>
            <person name="Martens-Habbena W."/>
            <person name="Stahl D.A."/>
            <person name="Klotz M.G."/>
        </authorList>
    </citation>
    <scope>NUCLEOTIDE SEQUENCE [LARGE SCALE GENOMIC DNA]</scope>
    <source>
        <strain evidence="2 3">APG3</strain>
    </source>
</reference>
<dbReference type="InterPro" id="IPR036086">
    <property type="entry name" value="ParB/Sulfiredoxin_sf"/>
</dbReference>
<proteinExistence type="predicted"/>
<evidence type="ECO:0000259" key="1">
    <source>
        <dbReference type="SMART" id="SM00470"/>
    </source>
</evidence>
<accession>A0A1W6SSQ8</accession>
<dbReference type="EMBL" id="CP021106">
    <property type="protein sequence ID" value="ARO88819.1"/>
    <property type="molecule type" value="Genomic_DNA"/>
</dbReference>
<dbReference type="InterPro" id="IPR003115">
    <property type="entry name" value="ParB_N"/>
</dbReference>
<evidence type="ECO:0000313" key="2">
    <source>
        <dbReference type="EMBL" id="ARO88819.1"/>
    </source>
</evidence>
<dbReference type="SUPFAM" id="SSF110849">
    <property type="entry name" value="ParB/Sulfiredoxin"/>
    <property type="match status" value="1"/>
</dbReference>
<dbReference type="CDD" id="cd16406">
    <property type="entry name" value="ParB_N_like"/>
    <property type="match status" value="1"/>
</dbReference>
<name>A0A1W6SSQ8_9PROT</name>
<protein>
    <submittedName>
        <fullName evidence="2">Chromosome partitioning protein ParB</fullName>
    </submittedName>
</protein>
<keyword evidence="3" id="KW-1185">Reference proteome</keyword>
<dbReference type="eggNOG" id="COG1475">
    <property type="taxonomic scope" value="Bacteria"/>
</dbReference>
<dbReference type="Proteomes" id="UP000012179">
    <property type="component" value="Chromosome"/>
</dbReference>
<dbReference type="AlphaFoldDB" id="A0A1W6SSQ8"/>
<gene>
    <name evidence="2" type="ORF">EBAPG3_014155</name>
</gene>
<organism evidence="2 3">
    <name type="scientific">Nitrosospira lacus</name>
    <dbReference type="NCBI Taxonomy" id="1288494"/>
    <lineage>
        <taxon>Bacteria</taxon>
        <taxon>Pseudomonadati</taxon>
        <taxon>Pseudomonadota</taxon>
        <taxon>Betaproteobacteria</taxon>
        <taxon>Nitrosomonadales</taxon>
        <taxon>Nitrosomonadaceae</taxon>
        <taxon>Nitrosospira</taxon>
    </lineage>
</organism>
<dbReference type="SMART" id="SM00470">
    <property type="entry name" value="ParB"/>
    <property type="match status" value="1"/>
</dbReference>
<feature type="domain" description="ParB-like N-terminal" evidence="1">
    <location>
        <begin position="37"/>
        <end position="136"/>
    </location>
</feature>
<dbReference type="GO" id="GO:0005694">
    <property type="term" value="C:chromosome"/>
    <property type="evidence" value="ECO:0007669"/>
    <property type="project" value="TreeGrafter"/>
</dbReference>
<dbReference type="GO" id="GO:0007059">
    <property type="term" value="P:chromosome segregation"/>
    <property type="evidence" value="ECO:0007669"/>
    <property type="project" value="TreeGrafter"/>
</dbReference>
<dbReference type="Gene3D" id="1.10.10.2830">
    <property type="match status" value="1"/>
</dbReference>
<dbReference type="InterPro" id="IPR050336">
    <property type="entry name" value="Chromosome_partition/occlusion"/>
</dbReference>
<sequence>MPVRRTGSYPLLFTMTTGKIIMKNTHVTPAIETGNIQRIAIKHLVKSPLNVRKKGSSGIGELAALIAAQGLIHNLVVTEQKKKNKKTGKYEVVAGGRRLDALNLLVAEERLSKESEVDCRIVGPEEALELSLTENSGREAMHPADLVMAYRNLTEAGLSPDEIAPRFGVSPLTVKRYLKLTHVSPTVFKLYAEDEMNFEQISALALTDDYELQERIWNSTPAWQRSGSTFRRLITGTEIDIRHSPLARFVGIEAYEAAGGLVRRDLFGKENEGYIQDAELLESLALEKLNQAVEAIKGEGHAWAQCHTTFDHLDRAEFVRARTIRREPTAGEQAAMDALDAEMEAIGAEFEGYDEETDEDGETYAALEKKSEAIQGKIAALNESLEEPDAADLAIAGVIVTVDHAGELRIERGLIRKEDAKKLPKEQGGETGLAASGQGEVARPVHSEKLTRMLTAHRSAAIQAEIMNRPEIALAALVHQLALQVFGSGYRANRIVQVNIEQTYLKKDAENIGQSRAAIAIEEKRVYWTERIEAAGQGGKTLFGWLLEQDLADLHDLLAFCTAVSLNTVSGRENAPSDGVAAIMTALSLDMADWWEPTPENYLLHVSKDRIIEVVGEAVSPQMAQTMTKMKKGELVESANAKLSGLRWLPDTFKAG</sequence>
<dbReference type="PANTHER" id="PTHR33375:SF7">
    <property type="entry name" value="CHROMOSOME 2-PARTITIONING PROTEIN PARB-RELATED"/>
    <property type="match status" value="1"/>
</dbReference>
<evidence type="ECO:0000313" key="3">
    <source>
        <dbReference type="Proteomes" id="UP000012179"/>
    </source>
</evidence>
<dbReference type="KEGG" id="nlc:EBAPG3_014155"/>